<gene>
    <name evidence="14" type="ORF">BD311DRAFT_748979</name>
</gene>
<keyword evidence="5 13" id="KW-0732">Signal</keyword>
<feature type="signal peptide" evidence="13">
    <location>
        <begin position="1"/>
        <end position="18"/>
    </location>
</feature>
<dbReference type="GO" id="GO:0004497">
    <property type="term" value="F:monooxygenase activity"/>
    <property type="evidence" value="ECO:0007669"/>
    <property type="project" value="UniProtKB-KW"/>
</dbReference>
<evidence type="ECO:0000256" key="2">
    <source>
        <dbReference type="ARBA" id="ARBA00004613"/>
    </source>
</evidence>
<feature type="chain" id="PRO_5021016475" evidence="13">
    <location>
        <begin position="19"/>
        <end position="617"/>
    </location>
</feature>
<evidence type="ECO:0000256" key="7">
    <source>
        <dbReference type="ARBA" id="ARBA00023008"/>
    </source>
</evidence>
<name>A0A4Q9N1B2_9APHY</name>
<evidence type="ECO:0000256" key="10">
    <source>
        <dbReference type="ARBA" id="ARBA00023180"/>
    </source>
</evidence>
<comment type="subcellular location">
    <subcellularLocation>
        <location evidence="2">Secreted</location>
    </subcellularLocation>
</comment>
<evidence type="ECO:0000256" key="5">
    <source>
        <dbReference type="ARBA" id="ARBA00022729"/>
    </source>
</evidence>
<keyword evidence="8" id="KW-0503">Monooxygenase</keyword>
<reference evidence="14" key="1">
    <citation type="submission" date="2019-01" db="EMBL/GenBank/DDBJ databases">
        <title>Draft genome sequences of three monokaryotic isolates of the white-rot basidiomycete fungus Dichomitus squalens.</title>
        <authorList>
            <consortium name="DOE Joint Genome Institute"/>
            <person name="Lopez S.C."/>
            <person name="Andreopoulos B."/>
            <person name="Pangilinan J."/>
            <person name="Lipzen A."/>
            <person name="Riley R."/>
            <person name="Ahrendt S."/>
            <person name="Ng V."/>
            <person name="Barry K."/>
            <person name="Daum C."/>
            <person name="Grigoriev I.V."/>
            <person name="Hilden K.S."/>
            <person name="Makela M.R."/>
            <person name="de Vries R.P."/>
        </authorList>
    </citation>
    <scope>NUCLEOTIDE SEQUENCE [LARGE SCALE GENOMIC DNA]</scope>
    <source>
        <strain evidence="14">OM18370.1</strain>
    </source>
</reference>
<keyword evidence="7" id="KW-0186">Copper</keyword>
<dbReference type="Pfam" id="PF22810">
    <property type="entry name" value="LPMO_AA14"/>
    <property type="match status" value="1"/>
</dbReference>
<dbReference type="GO" id="GO:0005576">
    <property type="term" value="C:extracellular region"/>
    <property type="evidence" value="ECO:0007669"/>
    <property type="project" value="UniProtKB-SubCell"/>
</dbReference>
<proteinExistence type="inferred from homology"/>
<evidence type="ECO:0000256" key="8">
    <source>
        <dbReference type="ARBA" id="ARBA00023033"/>
    </source>
</evidence>
<keyword evidence="6" id="KW-0560">Oxidoreductase</keyword>
<evidence type="ECO:0000256" key="1">
    <source>
        <dbReference type="ARBA" id="ARBA00001973"/>
    </source>
</evidence>
<dbReference type="OrthoDB" id="2019572at2759"/>
<comment type="similarity">
    <text evidence="11">Belongs to the polysaccharide monooxygenase AA14 family.</text>
</comment>
<keyword evidence="9" id="KW-1015">Disulfide bond</keyword>
<evidence type="ECO:0000256" key="12">
    <source>
        <dbReference type="SAM" id="MobiDB-lite"/>
    </source>
</evidence>
<feature type="compositionally biased region" description="Low complexity" evidence="12">
    <location>
        <begin position="428"/>
        <end position="444"/>
    </location>
</feature>
<evidence type="ECO:0000256" key="6">
    <source>
        <dbReference type="ARBA" id="ARBA00023002"/>
    </source>
</evidence>
<dbReference type="GO" id="GO:0046872">
    <property type="term" value="F:metal ion binding"/>
    <property type="evidence" value="ECO:0007669"/>
    <property type="project" value="UniProtKB-KW"/>
</dbReference>
<dbReference type="Proteomes" id="UP000292957">
    <property type="component" value="Unassembled WGS sequence"/>
</dbReference>
<organism evidence="14">
    <name type="scientific">Dichomitus squalens</name>
    <dbReference type="NCBI Taxonomy" id="114155"/>
    <lineage>
        <taxon>Eukaryota</taxon>
        <taxon>Fungi</taxon>
        <taxon>Dikarya</taxon>
        <taxon>Basidiomycota</taxon>
        <taxon>Agaricomycotina</taxon>
        <taxon>Agaricomycetes</taxon>
        <taxon>Polyporales</taxon>
        <taxon>Polyporaceae</taxon>
        <taxon>Dichomitus</taxon>
    </lineage>
</organism>
<protein>
    <submittedName>
        <fullName evidence="14">Uncharacterized protein</fullName>
    </submittedName>
</protein>
<keyword evidence="4" id="KW-0479">Metal-binding</keyword>
<evidence type="ECO:0000256" key="9">
    <source>
        <dbReference type="ARBA" id="ARBA00023157"/>
    </source>
</evidence>
<dbReference type="AlphaFoldDB" id="A0A4Q9N1B2"/>
<evidence type="ECO:0000313" key="14">
    <source>
        <dbReference type="EMBL" id="TBU33608.1"/>
    </source>
</evidence>
<feature type="compositionally biased region" description="Low complexity" evidence="12">
    <location>
        <begin position="309"/>
        <end position="343"/>
    </location>
</feature>
<evidence type="ECO:0000256" key="4">
    <source>
        <dbReference type="ARBA" id="ARBA00022723"/>
    </source>
</evidence>
<comment type="cofactor">
    <cofactor evidence="1">
        <name>Cu(2+)</name>
        <dbReference type="ChEBI" id="CHEBI:29036"/>
    </cofactor>
</comment>
<accession>A0A4Q9N1B2</accession>
<dbReference type="InterPro" id="IPR054497">
    <property type="entry name" value="LPMO_AA14"/>
</dbReference>
<sequence>MLAGLLLTAAAALPLATAHIAFFHPSMYGFNVTQQTFPYDNRPVAPLMNMNFQQWWFHGHLDYPPNPGDIFELPAGKPATTQLSCDKGETTFFASSPGGNVQAGNNPCTGDTFPSGAMHTTGFDDLKGCALAIAYESDVTKIQPENFTVFSVNQTCVWNRFTDFQVPERMPPCPPGGCHCAWFWIHSPDSGGEQNYMNGFKCNITGSTSNVALAQPQVPRRCGADPTNGKPNAAPGNCTYGAKQPFYWFQTERNNMFEGTYSPPFYTDLYNFKDGAQNDIFEDSYPQGLPPPSPNSTFVPTPFLGNGSGNSTAGGASYPVVSSSPSGSSSVPATSSGAAGSSSTGFISSTTTGAVGSFSSGSVSSTAGSASFTAIATTLPVSSSLASSSVVQGTPDLPLSTTSAAISFPTSSLSASSVSQPLTGNSQDGPASTSGSSDSASVTAPESTSVVLSTSIVLSTVLVTVTATPVPTRNAGSASPTLSFSDSIPATASTGTLASASSISTQLVPTQGVSLSASDAASTIVLNFPTGNASPTTSVLMATAPIPRAALLAARTSCKREPGRSKVFRRRPSAKPFSSNMDILDAREEKPAADAVLGMHKHKMRRLGSRSRLWNLF</sequence>
<evidence type="ECO:0000256" key="13">
    <source>
        <dbReference type="SAM" id="SignalP"/>
    </source>
</evidence>
<keyword evidence="3" id="KW-0964">Secreted</keyword>
<feature type="region of interest" description="Disordered" evidence="12">
    <location>
        <begin position="281"/>
        <end position="343"/>
    </location>
</feature>
<feature type="region of interest" description="Disordered" evidence="12">
    <location>
        <begin position="417"/>
        <end position="444"/>
    </location>
</feature>
<evidence type="ECO:0000256" key="11">
    <source>
        <dbReference type="ARBA" id="ARBA00046340"/>
    </source>
</evidence>
<evidence type="ECO:0000256" key="3">
    <source>
        <dbReference type="ARBA" id="ARBA00022525"/>
    </source>
</evidence>
<dbReference type="EMBL" id="ML143391">
    <property type="protein sequence ID" value="TBU33608.1"/>
    <property type="molecule type" value="Genomic_DNA"/>
</dbReference>
<keyword evidence="10" id="KW-0325">Glycoprotein</keyword>